<dbReference type="EnsemblMetazoa" id="AALFPA23_004784.R5938">
    <property type="protein sequence ID" value="AALFPA23_004784.P5938"/>
    <property type="gene ID" value="AALFPA23_004784"/>
</dbReference>
<accession>A0ABM1Y1D6</accession>
<dbReference type="PROSITE" id="PS50157">
    <property type="entry name" value="ZINC_FINGER_C2H2_2"/>
    <property type="match status" value="7"/>
</dbReference>
<dbReference type="RefSeq" id="XP_019537288.2">
    <property type="nucleotide sequence ID" value="XM_019681743.3"/>
</dbReference>
<dbReference type="SUPFAM" id="SSF57667">
    <property type="entry name" value="beta-beta-alpha zinc fingers"/>
    <property type="match status" value="4"/>
</dbReference>
<keyword evidence="12" id="KW-1185">Reference proteome</keyword>
<feature type="domain" description="C2H2-type" evidence="9">
    <location>
        <begin position="395"/>
        <end position="423"/>
    </location>
</feature>
<dbReference type="PANTHER" id="PTHR24376">
    <property type="entry name" value="ZINC FINGER PROTEIN"/>
    <property type="match status" value="1"/>
</dbReference>
<feature type="domain" description="C2H2-type" evidence="9">
    <location>
        <begin position="367"/>
        <end position="390"/>
    </location>
</feature>
<dbReference type="PROSITE" id="PS00028">
    <property type="entry name" value="ZINC_FINGER_C2H2_1"/>
    <property type="match status" value="7"/>
</dbReference>
<feature type="domain" description="C2H2-type" evidence="9">
    <location>
        <begin position="269"/>
        <end position="296"/>
    </location>
</feature>
<dbReference type="Pfam" id="PF00096">
    <property type="entry name" value="zf-C2H2"/>
    <property type="match status" value="1"/>
</dbReference>
<reference evidence="12" key="1">
    <citation type="journal article" date="2015" name="Proc. Natl. Acad. Sci. U.S.A.">
        <title>Genome sequence of the Asian Tiger mosquito, Aedes albopictus, reveals insights into its biology, genetics, and evolution.</title>
        <authorList>
            <person name="Chen X.G."/>
            <person name="Jiang X."/>
            <person name="Gu J."/>
            <person name="Xu M."/>
            <person name="Wu Y."/>
            <person name="Deng Y."/>
            <person name="Zhang C."/>
            <person name="Bonizzoni M."/>
            <person name="Dermauw W."/>
            <person name="Vontas J."/>
            <person name="Armbruster P."/>
            <person name="Huang X."/>
            <person name="Yang Y."/>
            <person name="Zhang H."/>
            <person name="He W."/>
            <person name="Peng H."/>
            <person name="Liu Y."/>
            <person name="Wu K."/>
            <person name="Chen J."/>
            <person name="Lirakis M."/>
            <person name="Topalis P."/>
            <person name="Van Leeuwen T."/>
            <person name="Hall A.B."/>
            <person name="Jiang X."/>
            <person name="Thorpe C."/>
            <person name="Mueller R.L."/>
            <person name="Sun C."/>
            <person name="Waterhouse R.M."/>
            <person name="Yan G."/>
            <person name="Tu Z.J."/>
            <person name="Fang X."/>
            <person name="James A.A."/>
        </authorList>
    </citation>
    <scope>NUCLEOTIDE SEQUENCE [LARGE SCALE GENOMIC DNA]</scope>
    <source>
        <strain evidence="12">Foshan</strain>
    </source>
</reference>
<dbReference type="InterPro" id="IPR012934">
    <property type="entry name" value="Znf_AD"/>
</dbReference>
<feature type="domain" description="C2H2-type" evidence="9">
    <location>
        <begin position="241"/>
        <end position="268"/>
    </location>
</feature>
<dbReference type="InterPro" id="IPR013087">
    <property type="entry name" value="Znf_C2H2_type"/>
</dbReference>
<dbReference type="SMART" id="SM00868">
    <property type="entry name" value="zf-AD"/>
    <property type="match status" value="1"/>
</dbReference>
<feature type="domain" description="C2H2-type" evidence="9">
    <location>
        <begin position="297"/>
        <end position="325"/>
    </location>
</feature>
<evidence type="ECO:0000256" key="2">
    <source>
        <dbReference type="ARBA" id="ARBA00022723"/>
    </source>
</evidence>
<feature type="binding site" evidence="8">
    <location>
        <position position="8"/>
    </location>
    <ligand>
        <name>Zn(2+)</name>
        <dbReference type="ChEBI" id="CHEBI:29105"/>
    </ligand>
</feature>
<dbReference type="Gene3D" id="3.30.160.60">
    <property type="entry name" value="Classic Zinc Finger"/>
    <property type="match status" value="5"/>
</dbReference>
<protein>
    <recommendedName>
        <fullName evidence="13">C2h2-type zn-finger protein</fullName>
    </recommendedName>
</protein>
<keyword evidence="2 8" id="KW-0479">Metal-binding</keyword>
<feature type="binding site" evidence="8">
    <location>
        <position position="5"/>
    </location>
    <ligand>
        <name>Zn(2+)</name>
        <dbReference type="ChEBI" id="CHEBI:29105"/>
    </ligand>
</feature>
<comment type="subcellular location">
    <subcellularLocation>
        <location evidence="1">Nucleus</location>
    </subcellularLocation>
</comment>
<feature type="domain" description="ZAD" evidence="10">
    <location>
        <begin position="3"/>
        <end position="83"/>
    </location>
</feature>
<feature type="domain" description="C2H2-type" evidence="9">
    <location>
        <begin position="179"/>
        <end position="207"/>
    </location>
</feature>
<dbReference type="GeneID" id="109408423"/>
<organism evidence="11 12">
    <name type="scientific">Aedes albopictus</name>
    <name type="common">Asian tiger mosquito</name>
    <name type="synonym">Stegomyia albopicta</name>
    <dbReference type="NCBI Taxonomy" id="7160"/>
    <lineage>
        <taxon>Eukaryota</taxon>
        <taxon>Metazoa</taxon>
        <taxon>Ecdysozoa</taxon>
        <taxon>Arthropoda</taxon>
        <taxon>Hexapoda</taxon>
        <taxon>Insecta</taxon>
        <taxon>Pterygota</taxon>
        <taxon>Neoptera</taxon>
        <taxon>Endopterygota</taxon>
        <taxon>Diptera</taxon>
        <taxon>Nematocera</taxon>
        <taxon>Culicoidea</taxon>
        <taxon>Culicidae</taxon>
        <taxon>Culicinae</taxon>
        <taxon>Aedini</taxon>
        <taxon>Aedes</taxon>
        <taxon>Stegomyia</taxon>
    </lineage>
</organism>
<evidence type="ECO:0000256" key="3">
    <source>
        <dbReference type="ARBA" id="ARBA00022737"/>
    </source>
</evidence>
<evidence type="ECO:0008006" key="13">
    <source>
        <dbReference type="Google" id="ProtNLM"/>
    </source>
</evidence>
<dbReference type="PROSITE" id="PS51915">
    <property type="entry name" value="ZAD"/>
    <property type="match status" value="1"/>
</dbReference>
<dbReference type="SMART" id="SM00355">
    <property type="entry name" value="ZnF_C2H2"/>
    <property type="match status" value="8"/>
</dbReference>
<dbReference type="Proteomes" id="UP000069940">
    <property type="component" value="Unassembled WGS sequence"/>
</dbReference>
<feature type="binding site" evidence="8">
    <location>
        <position position="56"/>
    </location>
    <ligand>
        <name>Zn(2+)</name>
        <dbReference type="ChEBI" id="CHEBI:29105"/>
    </ligand>
</feature>
<evidence type="ECO:0000259" key="9">
    <source>
        <dbReference type="PROSITE" id="PS50157"/>
    </source>
</evidence>
<evidence type="ECO:0000256" key="4">
    <source>
        <dbReference type="ARBA" id="ARBA00022771"/>
    </source>
</evidence>
<feature type="binding site" evidence="8">
    <location>
        <position position="59"/>
    </location>
    <ligand>
        <name>Zn(2+)</name>
        <dbReference type="ChEBI" id="CHEBI:29105"/>
    </ligand>
</feature>
<sequence>MANCCRICFDRQKTLLPLQTVVEFNGQELTCLQMYKSITKLEESEHNFNKISRYICISCFGELNSCYKFQQKAIESFSVLIGQISNEPDGKIEQTGDIRDCQDEQLKGEPVGENKSIHQVSLESPCLSPELKDEEYLDVDFLEEKSNHDQVQIESEACLTVEPLVEETNDKDHVVQDKHTCTDCSEDFESQAAFDTHQVLEHYQQTDDGNCICPICHKVFNSRRCLRQHSRIHQDREARKHKCRFCEKAFNFAHHLKIHERTHTKQKPFACATCEKAFASKDRLAYHQLQHEGKLQYTCNLCATSFRSKKVLKMHSILKHDAPVEKFDPIKCDKCGKKLFSKSATSAHMRGPCGSDFAELNPGEMMFMCKMCPMKFSRLSSLKNHEKVHSVGGCYACSSCPKKYKCIESLNNHKKICHLNNEEV</sequence>
<dbReference type="InterPro" id="IPR036236">
    <property type="entry name" value="Znf_C2H2_sf"/>
</dbReference>
<name>A0ABM1Y1D6_AEDAL</name>
<evidence type="ECO:0000256" key="5">
    <source>
        <dbReference type="ARBA" id="ARBA00022833"/>
    </source>
</evidence>
<reference evidence="11" key="2">
    <citation type="submission" date="2025-05" db="UniProtKB">
        <authorList>
            <consortium name="EnsemblMetazoa"/>
        </authorList>
    </citation>
    <scope>IDENTIFICATION</scope>
    <source>
        <strain evidence="11">Foshan</strain>
    </source>
</reference>
<evidence type="ECO:0000313" key="11">
    <source>
        <dbReference type="EnsemblMetazoa" id="AALFPA23_004784.P5938"/>
    </source>
</evidence>
<keyword evidence="3" id="KW-0677">Repeat</keyword>
<dbReference type="PANTHER" id="PTHR24376:SF235">
    <property type="entry name" value="C2H2-TYPE DOMAIN-CONTAINING PROTEIN"/>
    <property type="match status" value="1"/>
</dbReference>
<keyword evidence="6" id="KW-0539">Nucleus</keyword>
<evidence type="ECO:0000256" key="6">
    <source>
        <dbReference type="ARBA" id="ARBA00023242"/>
    </source>
</evidence>
<evidence type="ECO:0000256" key="7">
    <source>
        <dbReference type="PROSITE-ProRule" id="PRU00042"/>
    </source>
</evidence>
<proteinExistence type="predicted"/>
<evidence type="ECO:0000256" key="8">
    <source>
        <dbReference type="PROSITE-ProRule" id="PRU01263"/>
    </source>
</evidence>
<evidence type="ECO:0000259" key="10">
    <source>
        <dbReference type="PROSITE" id="PS51915"/>
    </source>
</evidence>
<evidence type="ECO:0000313" key="12">
    <source>
        <dbReference type="Proteomes" id="UP000069940"/>
    </source>
</evidence>
<feature type="domain" description="C2H2-type" evidence="9">
    <location>
        <begin position="211"/>
        <end position="238"/>
    </location>
</feature>
<evidence type="ECO:0000256" key="1">
    <source>
        <dbReference type="ARBA" id="ARBA00004123"/>
    </source>
</evidence>
<keyword evidence="4 7" id="KW-0863">Zinc-finger</keyword>
<keyword evidence="5 8" id="KW-0862">Zinc</keyword>